<feature type="compositionally biased region" description="Low complexity" evidence="1">
    <location>
        <begin position="9"/>
        <end position="19"/>
    </location>
</feature>
<proteinExistence type="predicted"/>
<evidence type="ECO:0000256" key="1">
    <source>
        <dbReference type="SAM" id="MobiDB-lite"/>
    </source>
</evidence>
<keyword evidence="4" id="KW-1185">Reference proteome</keyword>
<feature type="compositionally biased region" description="Gly residues" evidence="1">
    <location>
        <begin position="20"/>
        <end position="45"/>
    </location>
</feature>
<organism evidence="3 4">
    <name type="scientific">Prauserella marina</name>
    <dbReference type="NCBI Taxonomy" id="530584"/>
    <lineage>
        <taxon>Bacteria</taxon>
        <taxon>Bacillati</taxon>
        <taxon>Actinomycetota</taxon>
        <taxon>Actinomycetes</taxon>
        <taxon>Pseudonocardiales</taxon>
        <taxon>Pseudonocardiaceae</taxon>
        <taxon>Prauserella</taxon>
    </lineage>
</organism>
<dbReference type="KEGG" id="pmad:BAY61_22310"/>
<evidence type="ECO:0000256" key="2">
    <source>
        <dbReference type="SAM" id="Phobius"/>
    </source>
</evidence>
<dbReference type="Proteomes" id="UP000199494">
    <property type="component" value="Unassembled WGS sequence"/>
</dbReference>
<protein>
    <submittedName>
        <fullName evidence="3">Uncharacterized protein</fullName>
    </submittedName>
</protein>
<feature type="region of interest" description="Disordered" evidence="1">
    <location>
        <begin position="1"/>
        <end position="64"/>
    </location>
</feature>
<feature type="region of interest" description="Disordered" evidence="1">
    <location>
        <begin position="100"/>
        <end position="145"/>
    </location>
</feature>
<gene>
    <name evidence="3" type="ORF">SAMN05421630_11226</name>
</gene>
<name>A0A222VTL7_9PSEU</name>
<dbReference type="AlphaFoldDB" id="A0A222VTL7"/>
<dbReference type="STRING" id="530584.SAMN05421630_11226"/>
<keyword evidence="2" id="KW-0472">Membrane</keyword>
<reference evidence="3 4" key="1">
    <citation type="submission" date="2016-10" db="EMBL/GenBank/DDBJ databases">
        <authorList>
            <person name="de Groot N.N."/>
        </authorList>
    </citation>
    <scope>NUCLEOTIDE SEQUENCE [LARGE SCALE GENOMIC DNA]</scope>
    <source>
        <strain evidence="3 4">CGMCC 4.5506</strain>
    </source>
</reference>
<evidence type="ECO:0000313" key="3">
    <source>
        <dbReference type="EMBL" id="SDD76023.1"/>
    </source>
</evidence>
<evidence type="ECO:0000313" key="4">
    <source>
        <dbReference type="Proteomes" id="UP000199494"/>
    </source>
</evidence>
<sequence>MTYPPQPGQPQFGQQPGWQQGQGGGFPQQGGGYQQGGQFPQGGGYPQQNPYGQGQGGGFPPQEPKKKTGLWIGLATAVVVIAAFGVTAFLAPGFLLSDDDDNQAGGNGGTTTSETQAPPPSDEPSETPAMPGTPSDTPEVPAGQAGGAQELANSVAQGFQSQDETALNQLACTGSEDKIGSFTKDVNMVTKYELSGDVQESGSTATATADVTLENGGQTASGVVTMTFANDGGSWCWDDMEANPS</sequence>
<dbReference type="EMBL" id="FMZE01000012">
    <property type="protein sequence ID" value="SDD76023.1"/>
    <property type="molecule type" value="Genomic_DNA"/>
</dbReference>
<accession>A0A222VTL7</accession>
<keyword evidence="2" id="KW-1133">Transmembrane helix</keyword>
<dbReference type="OrthoDB" id="3638567at2"/>
<feature type="transmembrane region" description="Helical" evidence="2">
    <location>
        <begin position="70"/>
        <end position="95"/>
    </location>
</feature>
<keyword evidence="2" id="KW-0812">Transmembrane</keyword>
<dbReference type="RefSeq" id="WP_091809537.1">
    <property type="nucleotide sequence ID" value="NZ_CP016353.1"/>
</dbReference>